<dbReference type="EMBL" id="CM000883">
    <property type="protein sequence ID" value="PNT63231.1"/>
    <property type="molecule type" value="Genomic_DNA"/>
</dbReference>
<dbReference type="AlphaFoldDB" id="A0A0Q3EJ20"/>
<dbReference type="FunCoup" id="A0A0Q3EJ20">
    <property type="interactions" value="201"/>
</dbReference>
<gene>
    <name evidence="2" type="ORF">BRADI_4g13130v3</name>
    <name evidence="3" type="ORF">BRADI_4g13218v3</name>
</gene>
<reference evidence="2" key="2">
    <citation type="submission" date="2017-06" db="EMBL/GenBank/DDBJ databases">
        <title>WGS assembly of Brachypodium distachyon.</title>
        <authorList>
            <consortium name="The International Brachypodium Initiative"/>
            <person name="Lucas S."/>
            <person name="Harmon-Smith M."/>
            <person name="Lail K."/>
            <person name="Tice H."/>
            <person name="Grimwood J."/>
            <person name="Bruce D."/>
            <person name="Barry K."/>
            <person name="Shu S."/>
            <person name="Lindquist E."/>
            <person name="Wang M."/>
            <person name="Pitluck S."/>
            <person name="Vogel J.P."/>
            <person name="Garvin D.F."/>
            <person name="Mockler T.C."/>
            <person name="Schmutz J."/>
            <person name="Rokhsar D."/>
            <person name="Bevan M.W."/>
        </authorList>
    </citation>
    <scope>NUCLEOTIDE SEQUENCE</scope>
    <source>
        <strain evidence="2">Bd21</strain>
    </source>
</reference>
<dbReference type="Proteomes" id="UP000008810">
    <property type="component" value="Chromosome 4"/>
</dbReference>
<dbReference type="InterPro" id="IPR053253">
    <property type="entry name" value="Sex_diff_modulator"/>
</dbReference>
<evidence type="ECO:0000313" key="4">
    <source>
        <dbReference type="EnsemblPlants" id="KQJ87718"/>
    </source>
</evidence>
<dbReference type="EnsemblPlants" id="PNT63231">
    <property type="protein sequence ID" value="PNT63231"/>
    <property type="gene ID" value="BRADI_4g13218v3"/>
</dbReference>
<evidence type="ECO:0000313" key="2">
    <source>
        <dbReference type="EMBL" id="KQJ87718.1"/>
    </source>
</evidence>
<proteinExistence type="predicted"/>
<protein>
    <recommendedName>
        <fullName evidence="6">DUF4283 domain-containing protein</fullName>
    </recommendedName>
</protein>
<dbReference type="EMBL" id="CM000883">
    <property type="protein sequence ID" value="KQJ87718.1"/>
    <property type="molecule type" value="Genomic_DNA"/>
</dbReference>
<reference evidence="4" key="3">
    <citation type="submission" date="2018-08" db="UniProtKB">
        <authorList>
            <consortium name="EnsemblPlants"/>
        </authorList>
    </citation>
    <scope>IDENTIFICATION</scope>
    <source>
        <strain evidence="4">cv. Bd21</strain>
    </source>
</reference>
<organism evidence="2">
    <name type="scientific">Brachypodium distachyon</name>
    <name type="common">Purple false brome</name>
    <name type="synonym">Trachynia distachya</name>
    <dbReference type="NCBI Taxonomy" id="15368"/>
    <lineage>
        <taxon>Eukaryota</taxon>
        <taxon>Viridiplantae</taxon>
        <taxon>Streptophyta</taxon>
        <taxon>Embryophyta</taxon>
        <taxon>Tracheophyta</taxon>
        <taxon>Spermatophyta</taxon>
        <taxon>Magnoliopsida</taxon>
        <taxon>Liliopsida</taxon>
        <taxon>Poales</taxon>
        <taxon>Poaceae</taxon>
        <taxon>BOP clade</taxon>
        <taxon>Pooideae</taxon>
        <taxon>Stipodae</taxon>
        <taxon>Brachypodieae</taxon>
        <taxon>Brachypodium</taxon>
    </lineage>
</organism>
<keyword evidence="5" id="KW-1185">Reference proteome</keyword>
<dbReference type="Gramene" id="PNT63231">
    <property type="protein sequence ID" value="PNT63231"/>
    <property type="gene ID" value="BRADI_4g13218v3"/>
</dbReference>
<dbReference type="OrthoDB" id="694475at2759"/>
<dbReference type="STRING" id="15368.A0A0Q3EJ20"/>
<evidence type="ECO:0008006" key="6">
    <source>
        <dbReference type="Google" id="ProtNLM"/>
    </source>
</evidence>
<name>A0A0Q3EJ20_BRADI</name>
<feature type="region of interest" description="Disordered" evidence="1">
    <location>
        <begin position="69"/>
        <end position="114"/>
    </location>
</feature>
<sequence>MRRLVGVGKGYGGREGAVGATVAAAPGVDRTLEQRRVGGLIREKERSCREEVRCYTCWFSGHLARNYPSRTSATADGSDGPPPQRPHSVRPPPPQRPHSARPPPPPTSSMEHFPPLAHVRFPEEIATRGDPDLRPARGRGLISRTPGMAALEADFNGRTLLATVLGARPPVSTEALVRALEHFFISFASTHDCSRVLDLSGHISFRRWHRSAQAVGAKLEFLTKLSFEGLPPDAWEWEAISQLINKLDGQLVEILPATDRWCLVALAWMRDPCTIPKEYDLEIP</sequence>
<evidence type="ECO:0000313" key="5">
    <source>
        <dbReference type="Proteomes" id="UP000008810"/>
    </source>
</evidence>
<dbReference type="PANTHER" id="PTHR33087:SF46">
    <property type="entry name" value="OS07G0539200 PROTEIN"/>
    <property type="match status" value="1"/>
</dbReference>
<evidence type="ECO:0000313" key="3">
    <source>
        <dbReference type="EMBL" id="PNT63231.1"/>
    </source>
</evidence>
<dbReference type="PANTHER" id="PTHR33087">
    <property type="entry name" value="OS07G0539200 PROTEIN"/>
    <property type="match status" value="1"/>
</dbReference>
<accession>A0A0Q3EJ20</accession>
<dbReference type="InParanoid" id="A0A0Q3EJ20"/>
<reference evidence="2 4" key="1">
    <citation type="journal article" date="2010" name="Nature">
        <title>Genome sequencing and analysis of the model grass Brachypodium distachyon.</title>
        <authorList>
            <consortium name="International Brachypodium Initiative"/>
        </authorList>
    </citation>
    <scope>NUCLEOTIDE SEQUENCE [LARGE SCALE GENOMIC DNA]</scope>
    <source>
        <strain evidence="2 4">Bd21</strain>
    </source>
</reference>
<evidence type="ECO:0000256" key="1">
    <source>
        <dbReference type="SAM" id="MobiDB-lite"/>
    </source>
</evidence>
<dbReference type="Gramene" id="KQJ87718">
    <property type="protein sequence ID" value="KQJ87718"/>
    <property type="gene ID" value="BRADI_4g13130v3"/>
</dbReference>
<dbReference type="EnsemblPlants" id="KQJ87718">
    <property type="protein sequence ID" value="KQJ87718"/>
    <property type="gene ID" value="BRADI_4g13130v3"/>
</dbReference>
<feature type="compositionally biased region" description="Pro residues" evidence="1">
    <location>
        <begin position="80"/>
        <end position="107"/>
    </location>
</feature>